<dbReference type="Gene3D" id="3.40.50.720">
    <property type="entry name" value="NAD(P)-binding Rossmann-like Domain"/>
    <property type="match status" value="1"/>
</dbReference>
<dbReference type="Proteomes" id="UP000197025">
    <property type="component" value="Unassembled WGS sequence"/>
</dbReference>
<reference evidence="4" key="1">
    <citation type="submission" date="2017-06" db="EMBL/GenBank/DDBJ databases">
        <authorList>
            <person name="Varghese N."/>
            <person name="Submissions S."/>
        </authorList>
    </citation>
    <scope>NUCLEOTIDE SEQUENCE [LARGE SCALE GENOMIC DNA]</scope>
    <source>
        <strain evidence="4">JAD2</strain>
    </source>
</reference>
<dbReference type="InterPro" id="IPR052698">
    <property type="entry name" value="MoCofactor_Util/Proc"/>
</dbReference>
<proteinExistence type="predicted"/>
<dbReference type="EMBL" id="FYEK01000031">
    <property type="protein sequence ID" value="SNB67413.1"/>
    <property type="molecule type" value="Genomic_DNA"/>
</dbReference>
<sequence length="274" mass="30195">MRALYEAILRAYEEDRPVALCTVIRTRGSVPRHEAAKMLVYPDGRIQGTIGGGEMEARVIQEALHAIQEGHPRLVRYTLSDPLQGDPGVCGGEMEIFIEPLLPPAVLIIGAGHVGRALAHLAKWLGFRVLVSDDRPERCTPEWIPEADRFLVGPPEEVLPQAPIHHQTYIVLTTRNHPLDVRILPLILDSPAPYIGVIGSRRRWLLTAKALMERGIPPERLARVRSPVGLELRAETPEEIAVSIIAEIIAVRRGGSGAPMTADIRELLREAIPG</sequence>
<evidence type="ECO:0000259" key="1">
    <source>
        <dbReference type="Pfam" id="PF02625"/>
    </source>
</evidence>
<dbReference type="InParanoid" id="A0A212R5P7"/>
<dbReference type="AlphaFoldDB" id="A0A212R5P7"/>
<dbReference type="Pfam" id="PF13478">
    <property type="entry name" value="XdhC_C"/>
    <property type="match status" value="1"/>
</dbReference>
<evidence type="ECO:0000313" key="3">
    <source>
        <dbReference type="EMBL" id="SNB67413.1"/>
    </source>
</evidence>
<dbReference type="InterPro" id="IPR003777">
    <property type="entry name" value="XdhC_CoxI"/>
</dbReference>
<dbReference type="PANTHER" id="PTHR30388:SF6">
    <property type="entry name" value="XANTHINE DEHYDROGENASE SUBUNIT A-RELATED"/>
    <property type="match status" value="1"/>
</dbReference>
<gene>
    <name evidence="3" type="ORF">SAMN02746019_00013120</name>
</gene>
<dbReference type="PANTHER" id="PTHR30388">
    <property type="entry name" value="ALDEHYDE OXIDOREDUCTASE MOLYBDENUM COFACTOR ASSEMBLY PROTEIN"/>
    <property type="match status" value="1"/>
</dbReference>
<dbReference type="InterPro" id="IPR027051">
    <property type="entry name" value="XdhC_Rossmann_dom"/>
</dbReference>
<dbReference type="InterPro" id="IPR036291">
    <property type="entry name" value="NAD(P)-bd_dom_sf"/>
</dbReference>
<organism evidence="3 4">
    <name type="scientific">Thermoflexus hugenholtzii JAD2</name>
    <dbReference type="NCBI Taxonomy" id="877466"/>
    <lineage>
        <taxon>Bacteria</taxon>
        <taxon>Bacillati</taxon>
        <taxon>Chloroflexota</taxon>
        <taxon>Thermoflexia</taxon>
        <taxon>Thermoflexales</taxon>
        <taxon>Thermoflexaceae</taxon>
        <taxon>Thermoflexus</taxon>
    </lineage>
</organism>
<evidence type="ECO:0000313" key="4">
    <source>
        <dbReference type="Proteomes" id="UP000197025"/>
    </source>
</evidence>
<feature type="domain" description="XdhC- CoxI" evidence="1">
    <location>
        <begin position="13"/>
        <end position="77"/>
    </location>
</feature>
<accession>A0A212R5P7</accession>
<dbReference type="FunCoup" id="A0A212R5P7">
    <property type="interactions" value="100"/>
</dbReference>
<dbReference type="RefSeq" id="WP_088571489.1">
    <property type="nucleotide sequence ID" value="NZ_FYEK01000031.1"/>
</dbReference>
<dbReference type="OrthoDB" id="9773039at2"/>
<protein>
    <submittedName>
        <fullName evidence="3">Xanthine dehydrogenase accessory factor</fullName>
    </submittedName>
</protein>
<dbReference type="SUPFAM" id="SSF51735">
    <property type="entry name" value="NAD(P)-binding Rossmann-fold domains"/>
    <property type="match status" value="1"/>
</dbReference>
<name>A0A212R5P7_9CHLR</name>
<feature type="domain" description="XdhC Rossmann" evidence="2">
    <location>
        <begin position="106"/>
        <end position="248"/>
    </location>
</feature>
<evidence type="ECO:0000259" key="2">
    <source>
        <dbReference type="Pfam" id="PF13478"/>
    </source>
</evidence>
<dbReference type="Pfam" id="PF02625">
    <property type="entry name" value="XdhC_CoxI"/>
    <property type="match status" value="1"/>
</dbReference>
<keyword evidence="4" id="KW-1185">Reference proteome</keyword>